<dbReference type="PANTHER" id="PTHR47966:SF65">
    <property type="entry name" value="ASPARTIC-TYPE ENDOPEPTIDASE"/>
    <property type="match status" value="1"/>
</dbReference>
<feature type="signal peptide" evidence="11">
    <location>
        <begin position="1"/>
        <end position="19"/>
    </location>
</feature>
<dbReference type="InterPro" id="IPR033876">
    <property type="entry name" value="SAP-like"/>
</dbReference>
<dbReference type="PANTHER" id="PTHR47966">
    <property type="entry name" value="BETA-SITE APP-CLEAVING ENZYME, ISOFORM A-RELATED"/>
    <property type="match status" value="1"/>
</dbReference>
<dbReference type="InterPro" id="IPR021109">
    <property type="entry name" value="Peptidase_aspartic_dom_sf"/>
</dbReference>
<dbReference type="InterPro" id="IPR001969">
    <property type="entry name" value="Aspartic_peptidase_AS"/>
</dbReference>
<evidence type="ECO:0000256" key="1">
    <source>
        <dbReference type="ARBA" id="ARBA00007447"/>
    </source>
</evidence>
<keyword evidence="3 11" id="KW-0732">Signal</keyword>
<dbReference type="RefSeq" id="XP_035321869.1">
    <property type="nucleotide sequence ID" value="XM_035468735.1"/>
</dbReference>
<dbReference type="Pfam" id="PF00026">
    <property type="entry name" value="Asp"/>
    <property type="match status" value="1"/>
</dbReference>
<keyword evidence="4 9" id="KW-0064">Aspartyl protease</keyword>
<sequence>MRSSCILAASSLLLSTAGAINLRERGQDAPRVVKFDLERNEIEDRVAHDRNRYRKRDSVQATLDNQKALYTLNMTIGTPKQSFRVDIDTGSSDLWVNAASSTLCERRTDPCASGGSYSVNASSTYSFVRDDFNITYVDGSGAAGDYATDTVDVGGTVIKALQFGIGYESTSTNNIMGIGYRTNEAQAANLGMTPYENVPARLVSDGVIASTAYSLYLDDLDASTGSLLFGGVDRSQYTGELVTLPIQSVGTDSDGQPVFREFWLTLSQLDLAGSTVAEDMGLAVLLDSGSSLTYLPDELTAAIYDAVGAQYDSQAGLAVVECALARQSANLTFHFDKPAVVSVPIDELVISSTSESSADTAENQICTFGIAPSGSSSSVLGDTFLRSAYVVFDLDNNEISLAQSNFDATDSDIVEIGSGADAVPSATDASESIAATLGLPSEAQATGTMNITTGNSLNDTDDGDSAAGILAAAPVAATVVSVVACGIVAFLI</sequence>
<dbReference type="PRINTS" id="PR00792">
    <property type="entry name" value="PEPSIN"/>
</dbReference>
<dbReference type="GO" id="GO:0006508">
    <property type="term" value="P:proteolysis"/>
    <property type="evidence" value="ECO:0007669"/>
    <property type="project" value="UniProtKB-KW"/>
</dbReference>
<gene>
    <name evidence="13" type="ORF">GMORB2_6767</name>
</gene>
<evidence type="ECO:0000259" key="12">
    <source>
        <dbReference type="PROSITE" id="PS51767"/>
    </source>
</evidence>
<dbReference type="InterPro" id="IPR033121">
    <property type="entry name" value="PEPTIDASE_A1"/>
</dbReference>
<dbReference type="PROSITE" id="PS51767">
    <property type="entry name" value="PEPTIDASE_A1"/>
    <property type="match status" value="1"/>
</dbReference>
<organism evidence="13 14">
    <name type="scientific">Geosmithia morbida</name>
    <dbReference type="NCBI Taxonomy" id="1094350"/>
    <lineage>
        <taxon>Eukaryota</taxon>
        <taxon>Fungi</taxon>
        <taxon>Dikarya</taxon>
        <taxon>Ascomycota</taxon>
        <taxon>Pezizomycotina</taxon>
        <taxon>Sordariomycetes</taxon>
        <taxon>Hypocreomycetidae</taxon>
        <taxon>Hypocreales</taxon>
        <taxon>Bionectriaceae</taxon>
        <taxon>Geosmithia</taxon>
    </lineage>
</organism>
<feature type="transmembrane region" description="Helical" evidence="10">
    <location>
        <begin position="466"/>
        <end position="491"/>
    </location>
</feature>
<dbReference type="OrthoDB" id="771136at2759"/>
<feature type="active site" evidence="8">
    <location>
        <position position="287"/>
    </location>
</feature>
<evidence type="ECO:0000256" key="6">
    <source>
        <dbReference type="ARBA" id="ARBA00067536"/>
    </source>
</evidence>
<proteinExistence type="inferred from homology"/>
<feature type="domain" description="Peptidase A1" evidence="12">
    <location>
        <begin position="70"/>
        <end position="402"/>
    </location>
</feature>
<accession>A0A9P4YWR5</accession>
<feature type="chain" id="PRO_5040387390" description="Probable aspartic-type endopeptidase OPSB" evidence="11">
    <location>
        <begin position="20"/>
        <end position="492"/>
    </location>
</feature>
<keyword evidence="2 9" id="KW-0645">Protease</keyword>
<keyword evidence="10" id="KW-0472">Membrane</keyword>
<evidence type="ECO:0000256" key="8">
    <source>
        <dbReference type="PIRSR" id="PIRSR601461-1"/>
    </source>
</evidence>
<dbReference type="CDD" id="cd05474">
    <property type="entry name" value="SAP_like"/>
    <property type="match status" value="1"/>
</dbReference>
<dbReference type="GeneID" id="55972990"/>
<dbReference type="FunFam" id="2.40.70.10:FF:000011">
    <property type="entry name" value="Aspartic protease"/>
    <property type="match status" value="1"/>
</dbReference>
<dbReference type="AlphaFoldDB" id="A0A9P4YWR5"/>
<evidence type="ECO:0000313" key="14">
    <source>
        <dbReference type="Proteomes" id="UP000749293"/>
    </source>
</evidence>
<dbReference type="InterPro" id="IPR001461">
    <property type="entry name" value="Aspartic_peptidase_A1"/>
</dbReference>
<keyword evidence="14" id="KW-1185">Reference proteome</keyword>
<dbReference type="SUPFAM" id="SSF50630">
    <property type="entry name" value="Acid proteases"/>
    <property type="match status" value="1"/>
</dbReference>
<comment type="caution">
    <text evidence="13">The sequence shown here is derived from an EMBL/GenBank/DDBJ whole genome shotgun (WGS) entry which is preliminary data.</text>
</comment>
<keyword evidence="10" id="KW-0812">Transmembrane</keyword>
<dbReference type="EMBL" id="JAANYQ010000007">
    <property type="protein sequence ID" value="KAF4123217.1"/>
    <property type="molecule type" value="Genomic_DNA"/>
</dbReference>
<name>A0A9P4YWR5_9HYPO</name>
<evidence type="ECO:0000256" key="7">
    <source>
        <dbReference type="ARBA" id="ARBA00068059"/>
    </source>
</evidence>
<evidence type="ECO:0000256" key="11">
    <source>
        <dbReference type="SAM" id="SignalP"/>
    </source>
</evidence>
<dbReference type="PROSITE" id="PS00141">
    <property type="entry name" value="ASP_PROTEASE"/>
    <property type="match status" value="2"/>
</dbReference>
<dbReference type="GO" id="GO:0004190">
    <property type="term" value="F:aspartic-type endopeptidase activity"/>
    <property type="evidence" value="ECO:0007669"/>
    <property type="project" value="UniProtKB-KW"/>
</dbReference>
<feature type="active site" evidence="8">
    <location>
        <position position="88"/>
    </location>
</feature>
<protein>
    <recommendedName>
        <fullName evidence="7">Probable aspartic-type endopeptidase OPSB</fullName>
    </recommendedName>
    <alternativeName>
        <fullName evidence="6">Probable aspartic-type endopeptidase opsB</fullName>
    </alternativeName>
</protein>
<evidence type="ECO:0000256" key="3">
    <source>
        <dbReference type="ARBA" id="ARBA00022729"/>
    </source>
</evidence>
<evidence type="ECO:0000256" key="5">
    <source>
        <dbReference type="ARBA" id="ARBA00022801"/>
    </source>
</evidence>
<comment type="similarity">
    <text evidence="1 9">Belongs to the peptidase A1 family.</text>
</comment>
<evidence type="ECO:0000256" key="2">
    <source>
        <dbReference type="ARBA" id="ARBA00022670"/>
    </source>
</evidence>
<keyword evidence="10" id="KW-1133">Transmembrane helix</keyword>
<evidence type="ECO:0000256" key="4">
    <source>
        <dbReference type="ARBA" id="ARBA00022750"/>
    </source>
</evidence>
<evidence type="ECO:0000256" key="9">
    <source>
        <dbReference type="RuleBase" id="RU000454"/>
    </source>
</evidence>
<dbReference type="Gene3D" id="2.40.70.10">
    <property type="entry name" value="Acid Proteases"/>
    <property type="match status" value="2"/>
</dbReference>
<evidence type="ECO:0000313" key="13">
    <source>
        <dbReference type="EMBL" id="KAF4123217.1"/>
    </source>
</evidence>
<dbReference type="Proteomes" id="UP000749293">
    <property type="component" value="Unassembled WGS sequence"/>
</dbReference>
<keyword evidence="5 9" id="KW-0378">Hydrolase</keyword>
<reference evidence="13" key="1">
    <citation type="submission" date="2020-03" db="EMBL/GenBank/DDBJ databases">
        <title>Site-based positive gene gene selection in Geosmithia morbida across the United States reveals a broad range of putative effectors and factors for local host and environmental adapation.</title>
        <authorList>
            <person name="Onufrak A."/>
            <person name="Murdoch R.W."/>
            <person name="Gazis R."/>
            <person name="Huff M."/>
            <person name="Staton M."/>
            <person name="Klingeman W."/>
            <person name="Hadziabdic D."/>
        </authorList>
    </citation>
    <scope>NUCLEOTIDE SEQUENCE</scope>
    <source>
        <strain evidence="13">1262</strain>
    </source>
</reference>
<evidence type="ECO:0000256" key="10">
    <source>
        <dbReference type="SAM" id="Phobius"/>
    </source>
</evidence>